<evidence type="ECO:0000256" key="2">
    <source>
        <dbReference type="ARBA" id="ARBA00023315"/>
    </source>
</evidence>
<protein>
    <submittedName>
        <fullName evidence="4">Uncharacterized protein</fullName>
    </submittedName>
</protein>
<comment type="caution">
    <text evidence="4">The sequence shown here is derived from an EMBL/GenBank/DDBJ whole genome shotgun (WGS) entry which is preliminary data.</text>
</comment>
<dbReference type="Proteomes" id="UP000095767">
    <property type="component" value="Unassembled WGS sequence"/>
</dbReference>
<keyword evidence="5" id="KW-1185">Reference proteome</keyword>
<dbReference type="Gene3D" id="3.30.559.10">
    <property type="entry name" value="Chloramphenicol acetyltransferase-like domain"/>
    <property type="match status" value="1"/>
</dbReference>
<keyword evidence="2" id="KW-0012">Acyltransferase</keyword>
<evidence type="ECO:0000256" key="3">
    <source>
        <dbReference type="SAM" id="SignalP"/>
    </source>
</evidence>
<sequence length="255" mass="27155">MSGAPAAVSVLAISRVVLALPPAEYAEPVKVKLSFLDAPFAATPPIQHEYLYKLAGGDDEYPAAVTRLKESLATVLGLYLPLAGELRYMPDTRDVIVDCSDAGVSFVEAEAKRRRMDIVRLTGTGNEAQDIPAFLSLVPEHDARDLPASVLSLRATRLHGAGLGTSVHHAVVVLVDGRAVQLFLHCRPIRRLTTSGTYFVGADDVQLLKRLIGRLVSAGDDPPKPAVSTFVALVALGWTGIGALCGRGRIPDLLC</sequence>
<keyword evidence="1" id="KW-0808">Transferase</keyword>
<gene>
    <name evidence="4" type="ORF">BAE44_0023506</name>
</gene>
<dbReference type="OrthoDB" id="683650at2759"/>
<accession>A0A1E5URP5</accession>
<reference evidence="4 5" key="1">
    <citation type="submission" date="2016-09" db="EMBL/GenBank/DDBJ databases">
        <title>The draft genome of Dichanthelium oligosanthes: A C3 panicoid grass species.</title>
        <authorList>
            <person name="Studer A.J."/>
            <person name="Schnable J.C."/>
            <person name="Brutnell T.P."/>
        </authorList>
    </citation>
    <scope>NUCLEOTIDE SEQUENCE [LARGE SCALE GENOMIC DNA]</scope>
    <source>
        <strain evidence="5">cv. Kellogg 1175</strain>
        <tissue evidence="4">Leaf</tissue>
    </source>
</reference>
<dbReference type="GO" id="GO:0016747">
    <property type="term" value="F:acyltransferase activity, transferring groups other than amino-acyl groups"/>
    <property type="evidence" value="ECO:0007669"/>
    <property type="project" value="UniProtKB-ARBA"/>
</dbReference>
<evidence type="ECO:0000256" key="1">
    <source>
        <dbReference type="ARBA" id="ARBA00022679"/>
    </source>
</evidence>
<evidence type="ECO:0000313" key="4">
    <source>
        <dbReference type="EMBL" id="OEL15475.1"/>
    </source>
</evidence>
<organism evidence="4 5">
    <name type="scientific">Dichanthelium oligosanthes</name>
    <dbReference type="NCBI Taxonomy" id="888268"/>
    <lineage>
        <taxon>Eukaryota</taxon>
        <taxon>Viridiplantae</taxon>
        <taxon>Streptophyta</taxon>
        <taxon>Embryophyta</taxon>
        <taxon>Tracheophyta</taxon>
        <taxon>Spermatophyta</taxon>
        <taxon>Magnoliopsida</taxon>
        <taxon>Liliopsida</taxon>
        <taxon>Poales</taxon>
        <taxon>Poaceae</taxon>
        <taxon>PACMAD clade</taxon>
        <taxon>Panicoideae</taxon>
        <taxon>Panicodae</taxon>
        <taxon>Paniceae</taxon>
        <taxon>Dichantheliinae</taxon>
        <taxon>Dichanthelium</taxon>
    </lineage>
</organism>
<dbReference type="AlphaFoldDB" id="A0A1E5URP5"/>
<feature type="chain" id="PRO_5009187275" evidence="3">
    <location>
        <begin position="20"/>
        <end position="255"/>
    </location>
</feature>
<dbReference type="InterPro" id="IPR023213">
    <property type="entry name" value="CAT-like_dom_sf"/>
</dbReference>
<evidence type="ECO:0000313" key="5">
    <source>
        <dbReference type="Proteomes" id="UP000095767"/>
    </source>
</evidence>
<dbReference type="Pfam" id="PF02458">
    <property type="entry name" value="Transferase"/>
    <property type="match status" value="1"/>
</dbReference>
<name>A0A1E5URP5_9POAL</name>
<dbReference type="STRING" id="888268.A0A1E5URP5"/>
<dbReference type="InterPro" id="IPR051504">
    <property type="entry name" value="Plant_metabolite_acyltrans"/>
</dbReference>
<feature type="signal peptide" evidence="3">
    <location>
        <begin position="1"/>
        <end position="19"/>
    </location>
</feature>
<keyword evidence="3" id="KW-0732">Signal</keyword>
<dbReference type="PANTHER" id="PTHR31625">
    <property type="match status" value="1"/>
</dbReference>
<dbReference type="EMBL" id="LWDX02066721">
    <property type="protein sequence ID" value="OEL15475.1"/>
    <property type="molecule type" value="Genomic_DNA"/>
</dbReference>
<proteinExistence type="predicted"/>